<evidence type="ECO:0008006" key="3">
    <source>
        <dbReference type="Google" id="ProtNLM"/>
    </source>
</evidence>
<proteinExistence type="predicted"/>
<dbReference type="AlphaFoldDB" id="K1TBN3"/>
<keyword evidence="1" id="KW-1133">Transmembrane helix</keyword>
<comment type="caution">
    <text evidence="2">The sequence shown here is derived from an EMBL/GenBank/DDBJ whole genome shotgun (WGS) entry which is preliminary data.</text>
</comment>
<reference evidence="2" key="1">
    <citation type="journal article" date="2013" name="Environ. Microbiol.">
        <title>Microbiota from the distal guts of lean and obese adolescents exhibit partial functional redundancy besides clear differences in community structure.</title>
        <authorList>
            <person name="Ferrer M."/>
            <person name="Ruiz A."/>
            <person name="Lanza F."/>
            <person name="Haange S.B."/>
            <person name="Oberbach A."/>
            <person name="Till H."/>
            <person name="Bargiela R."/>
            <person name="Campoy C."/>
            <person name="Segura M.T."/>
            <person name="Richter M."/>
            <person name="von Bergen M."/>
            <person name="Seifert J."/>
            <person name="Suarez A."/>
        </authorList>
    </citation>
    <scope>NUCLEOTIDE SEQUENCE</scope>
</reference>
<evidence type="ECO:0000313" key="2">
    <source>
        <dbReference type="EMBL" id="EKC67078.1"/>
    </source>
</evidence>
<feature type="transmembrane region" description="Helical" evidence="1">
    <location>
        <begin position="14"/>
        <end position="34"/>
    </location>
</feature>
<organism evidence="2">
    <name type="scientific">human gut metagenome</name>
    <dbReference type="NCBI Taxonomy" id="408170"/>
    <lineage>
        <taxon>unclassified sequences</taxon>
        <taxon>metagenomes</taxon>
        <taxon>organismal metagenomes</taxon>
    </lineage>
</organism>
<evidence type="ECO:0000256" key="1">
    <source>
        <dbReference type="SAM" id="Phobius"/>
    </source>
</evidence>
<protein>
    <recommendedName>
        <fullName evidence="3">MFS transporter</fullName>
    </recommendedName>
</protein>
<gene>
    <name evidence="2" type="ORF">LEA_09488</name>
</gene>
<sequence length="60" mass="6647">NAVQTPEALDGLKYLMSFIPAAIAALSIVVVFIYPLNKTRMAAINADLKERRENLQQNNS</sequence>
<feature type="non-terminal residue" evidence="2">
    <location>
        <position position="1"/>
    </location>
</feature>
<keyword evidence="1" id="KW-0812">Transmembrane</keyword>
<dbReference type="EMBL" id="AJWY01006357">
    <property type="protein sequence ID" value="EKC67078.1"/>
    <property type="molecule type" value="Genomic_DNA"/>
</dbReference>
<name>K1TBN3_9ZZZZ</name>
<keyword evidence="1" id="KW-0472">Membrane</keyword>
<accession>K1TBN3</accession>